<evidence type="ECO:0000256" key="12">
    <source>
        <dbReference type="SAM" id="Coils"/>
    </source>
</evidence>
<evidence type="ECO:0000313" key="17">
    <source>
        <dbReference type="Proteomes" id="UP000031443"/>
    </source>
</evidence>
<dbReference type="SMART" id="SM00220">
    <property type="entry name" value="S_TKc"/>
    <property type="match status" value="1"/>
</dbReference>
<evidence type="ECO:0000256" key="2">
    <source>
        <dbReference type="ARBA" id="ARBA00012513"/>
    </source>
</evidence>
<organism evidence="16 17">
    <name type="scientific">Chelonia mydas</name>
    <name type="common">Green sea-turtle</name>
    <name type="synonym">Chelonia agassizi</name>
    <dbReference type="NCBI Taxonomy" id="8469"/>
    <lineage>
        <taxon>Eukaryota</taxon>
        <taxon>Metazoa</taxon>
        <taxon>Chordata</taxon>
        <taxon>Craniata</taxon>
        <taxon>Vertebrata</taxon>
        <taxon>Euteleostomi</taxon>
        <taxon>Archelosauria</taxon>
        <taxon>Testudinata</taxon>
        <taxon>Testudines</taxon>
        <taxon>Cryptodira</taxon>
        <taxon>Durocryptodira</taxon>
        <taxon>Americhelydia</taxon>
        <taxon>Chelonioidea</taxon>
        <taxon>Cheloniidae</taxon>
        <taxon>Chelonia</taxon>
    </lineage>
</organism>
<gene>
    <name evidence="16" type="ORF">UY3_17499</name>
</gene>
<name>M7AJZ8_CHEMY</name>
<evidence type="ECO:0000256" key="13">
    <source>
        <dbReference type="SAM" id="MobiDB-lite"/>
    </source>
</evidence>
<evidence type="ECO:0000256" key="1">
    <source>
        <dbReference type="ARBA" id="ARBA00008874"/>
    </source>
</evidence>
<comment type="similarity">
    <text evidence="1">Belongs to the protein kinase superfamily. STE Ser/Thr protein kinase family. STE20 subfamily.</text>
</comment>
<feature type="coiled-coil region" evidence="12">
    <location>
        <begin position="1476"/>
        <end position="1529"/>
    </location>
</feature>
<feature type="region of interest" description="Disordered" evidence="13">
    <location>
        <begin position="373"/>
        <end position="434"/>
    </location>
</feature>
<feature type="region of interest" description="Disordered" evidence="13">
    <location>
        <begin position="485"/>
        <end position="637"/>
    </location>
</feature>
<proteinExistence type="inferred from homology"/>
<evidence type="ECO:0000313" key="16">
    <source>
        <dbReference type="EMBL" id="EMP25431.1"/>
    </source>
</evidence>
<evidence type="ECO:0000256" key="9">
    <source>
        <dbReference type="ARBA" id="ARBA00047899"/>
    </source>
</evidence>
<feature type="region of interest" description="Disordered" evidence="13">
    <location>
        <begin position="1115"/>
        <end position="1180"/>
    </location>
</feature>
<feature type="compositionally biased region" description="Basic and acidic residues" evidence="13">
    <location>
        <begin position="1007"/>
        <end position="1020"/>
    </location>
</feature>
<comment type="catalytic activity">
    <reaction evidence="10">
        <text>L-seryl-[protein] + ATP = O-phospho-L-seryl-[protein] + ADP + H(+)</text>
        <dbReference type="Rhea" id="RHEA:17989"/>
        <dbReference type="Rhea" id="RHEA-COMP:9863"/>
        <dbReference type="Rhea" id="RHEA-COMP:11604"/>
        <dbReference type="ChEBI" id="CHEBI:15378"/>
        <dbReference type="ChEBI" id="CHEBI:29999"/>
        <dbReference type="ChEBI" id="CHEBI:30616"/>
        <dbReference type="ChEBI" id="CHEBI:83421"/>
        <dbReference type="ChEBI" id="CHEBI:456216"/>
        <dbReference type="EC" id="2.7.11.1"/>
    </reaction>
</comment>
<feature type="coiled-coil region" evidence="12">
    <location>
        <begin position="1230"/>
        <end position="1294"/>
    </location>
</feature>
<dbReference type="InterPro" id="IPR022165">
    <property type="entry name" value="PKK"/>
</dbReference>
<dbReference type="eggNOG" id="KOG0579">
    <property type="taxonomic scope" value="Eukaryota"/>
</dbReference>
<dbReference type="Gene3D" id="3.30.200.20">
    <property type="entry name" value="Phosphorylase Kinase, domain 1"/>
    <property type="match status" value="1"/>
</dbReference>
<evidence type="ECO:0000259" key="14">
    <source>
        <dbReference type="PROSITE" id="PS50011"/>
    </source>
</evidence>
<dbReference type="EC" id="2.7.11.1" evidence="2"/>
<keyword evidence="17" id="KW-1185">Reference proteome</keyword>
<evidence type="ECO:0000256" key="5">
    <source>
        <dbReference type="ARBA" id="ARBA00022679"/>
    </source>
</evidence>
<comment type="catalytic activity">
    <reaction evidence="9">
        <text>L-threonyl-[protein] + ATP = O-phospho-L-threonyl-[protein] + ADP + H(+)</text>
        <dbReference type="Rhea" id="RHEA:46608"/>
        <dbReference type="Rhea" id="RHEA-COMP:11060"/>
        <dbReference type="Rhea" id="RHEA-COMP:11605"/>
        <dbReference type="ChEBI" id="CHEBI:15378"/>
        <dbReference type="ChEBI" id="CHEBI:30013"/>
        <dbReference type="ChEBI" id="CHEBI:30616"/>
        <dbReference type="ChEBI" id="CHEBI:61977"/>
        <dbReference type="ChEBI" id="CHEBI:456216"/>
        <dbReference type="EC" id="2.7.11.1"/>
    </reaction>
</comment>
<dbReference type="Proteomes" id="UP000031443">
    <property type="component" value="Unassembled WGS sequence"/>
</dbReference>
<dbReference type="PROSITE" id="PS50151">
    <property type="entry name" value="UVR"/>
    <property type="match status" value="1"/>
</dbReference>
<feature type="compositionally biased region" description="Polar residues" evidence="13">
    <location>
        <begin position="395"/>
        <end position="405"/>
    </location>
</feature>
<dbReference type="Gene3D" id="1.10.510.10">
    <property type="entry name" value="Transferase(Phosphotransferase) domain 1"/>
    <property type="match status" value="1"/>
</dbReference>
<keyword evidence="5" id="KW-0808">Transferase</keyword>
<dbReference type="Pfam" id="PF00069">
    <property type="entry name" value="Pkinase"/>
    <property type="match status" value="1"/>
</dbReference>
<dbReference type="STRING" id="8469.M7AJZ8"/>
<feature type="binding site" evidence="11">
    <location>
        <position position="62"/>
    </location>
    <ligand>
        <name>ATP</name>
        <dbReference type="ChEBI" id="CHEBI:30616"/>
    </ligand>
</feature>
<dbReference type="PROSITE" id="PS00108">
    <property type="entry name" value="PROTEIN_KINASE_ST"/>
    <property type="match status" value="1"/>
</dbReference>
<feature type="region of interest" description="Disordered" evidence="13">
    <location>
        <begin position="1559"/>
        <end position="1581"/>
    </location>
</feature>
<evidence type="ECO:0000256" key="4">
    <source>
        <dbReference type="ARBA" id="ARBA00022553"/>
    </source>
</evidence>
<evidence type="ECO:0000256" key="6">
    <source>
        <dbReference type="ARBA" id="ARBA00022741"/>
    </source>
</evidence>
<dbReference type="InterPro" id="IPR051585">
    <property type="entry name" value="STE20_Ser/Thr_Kinases"/>
</dbReference>
<keyword evidence="8 11" id="KW-0067">ATP-binding</keyword>
<keyword evidence="4" id="KW-0597">Phosphoprotein</keyword>
<dbReference type="InterPro" id="IPR001943">
    <property type="entry name" value="UVR_dom"/>
</dbReference>
<evidence type="ECO:0000256" key="7">
    <source>
        <dbReference type="ARBA" id="ARBA00022777"/>
    </source>
</evidence>
<keyword evidence="6 11" id="KW-0547">Nucleotide-binding</keyword>
<dbReference type="Pfam" id="PF12474">
    <property type="entry name" value="PKK"/>
    <property type="match status" value="2"/>
</dbReference>
<dbReference type="FunFam" id="1.10.510.10:FF:000081">
    <property type="entry name" value="STE20-like serine/threonine-protein kinase"/>
    <property type="match status" value="1"/>
</dbReference>
<dbReference type="EMBL" id="KB589883">
    <property type="protein sequence ID" value="EMP25431.1"/>
    <property type="molecule type" value="Genomic_DNA"/>
</dbReference>
<evidence type="ECO:0000256" key="10">
    <source>
        <dbReference type="ARBA" id="ARBA00048679"/>
    </source>
</evidence>
<feature type="region of interest" description="Disordered" evidence="13">
    <location>
        <begin position="795"/>
        <end position="819"/>
    </location>
</feature>
<keyword evidence="12" id="KW-0175">Coiled coil</keyword>
<dbReference type="InterPro" id="IPR008271">
    <property type="entry name" value="Ser/Thr_kinase_AS"/>
</dbReference>
<dbReference type="PANTHER" id="PTHR46538:SF4">
    <property type="entry name" value="NON-SPECIFIC SERINE_THREONINE PROTEIN KINASE"/>
    <property type="match status" value="1"/>
</dbReference>
<dbReference type="GO" id="GO:0005524">
    <property type="term" value="F:ATP binding"/>
    <property type="evidence" value="ECO:0007669"/>
    <property type="project" value="UniProtKB-UniRule"/>
</dbReference>
<dbReference type="PANTHER" id="PTHR46538">
    <property type="entry name" value="PROTEIN KINASE DOMAIN-CONTAINING PROTEIN"/>
    <property type="match status" value="1"/>
</dbReference>
<feature type="compositionally biased region" description="Basic and acidic residues" evidence="13">
    <location>
        <begin position="1033"/>
        <end position="1057"/>
    </location>
</feature>
<feature type="domain" description="UVR" evidence="15">
    <location>
        <begin position="1278"/>
        <end position="1313"/>
    </location>
</feature>
<feature type="region of interest" description="Disordered" evidence="13">
    <location>
        <begin position="1000"/>
        <end position="1099"/>
    </location>
</feature>
<evidence type="ECO:0000256" key="11">
    <source>
        <dbReference type="PROSITE-ProRule" id="PRU10141"/>
    </source>
</evidence>
<dbReference type="GO" id="GO:0004674">
    <property type="term" value="F:protein serine/threonine kinase activity"/>
    <property type="evidence" value="ECO:0007669"/>
    <property type="project" value="UniProtKB-KW"/>
</dbReference>
<feature type="region of interest" description="Disordered" evidence="13">
    <location>
        <begin position="454"/>
        <end position="473"/>
    </location>
</feature>
<keyword evidence="7 16" id="KW-0418">Kinase</keyword>
<evidence type="ECO:0000256" key="8">
    <source>
        <dbReference type="ARBA" id="ARBA00022840"/>
    </source>
</evidence>
<sequence>MAFLLKFFRFGAEKKKAKHYENVKRDVNPEDIWTVLGELGDGAFGKVFKAQNKVTGVLAAAKVIDTQSEEELEDYVVEIDILAWCDHPNIVKLLDALYWDSRLWILIEFCPGGAVDAAILELEKGLTEEQIQVACKQILLALQYLHSCKIIHRDLKAGNVLLTLEGDVKLADFGVSAKNSQTLQRRTSFLGTPYWMAPEVVQCETSKENPYNYKADIWSLGITLIEMAEMEPPFHELNPMRVLLKISKSQPPTLRCPKRWSEEFKDFLRKSLERNPEVRWSASQLLQHPFVAEVSEKRPLRELIAEARAEVMEEVEEEEEEGHVSSPHHDHKGSFYKASSSSHHEQETPSQHSQNLDGREVQSLPTAGAGREMDMTAQPASHSAPPAEESKQEEQTGSPKNQTGSPLPAGQPEFQGPGVNTSVQGDSVPYGPQMRTKKASDFLKQMRRKSAPMFAASRELRGSMRLPSRKPSDVLKLMRRRSFFGGLKSQENAGEPGGINGEPVAHTASGKAQGKEQLPSCPEPQPCVGLPDTLEETAPDPFRAAARKPEAEKDFKGNHEKETSPLESPAQARELCTGLNHLAPSKDPTEGQEVETEEAETADDQANSVLEETQAGFKLPDSNITDRVPSTEAESQQAAVGLEDRTQTCPTLLSMSNMESLSNSDSPSNLLALQEHTGATKWDLSEGSAAMGEGQTVDENPPPSSRKWRIPVERTEEIRSLAKKHYLDCASVSSPLANLGVSEGTRLIAALDLCQTSTKVLSLKESWRQLQPKGAGVCIDKEARGVRLQTENFSNAAEAQEDGSPETSGEVAEQTHCETEHERLLKKLEQSGENWQQAETFSVKNEGDGDMENADEHTEVGSATLEEPCCMGEIAVTENGEKNTAAARSAQETVVPAKAETGKNEEETIDNNIRGHLNEEDQHWGVDTSPMEIVGPAHDEAEGDTVNKVVEEHLKGDQHAMLDTSSQEILVPARKEAQEGTRENITLGHLNLADQNSVMDASPKEGLLPDKAHTGEKVEDSADSPRGGPLNAVEDKDRKARGDGNGRETAKEERHPPGEGLAEAALDPEGASGDGAGREGRSAPLGNGAGLEPQGASIGHPKVRKIVSFAEAPLGCPASLKQTANGGAMRDGKDPSGEGDSTLSDGLIHNQEKEMLTSPGNTESDMHHHLPSARLQTPRCAQDVTQEAVSLRRTVKKTRKFVVDGKEVSVTTSKTVGEVDTKGEKMRSARRQELHELRLLQKEEQRAQSQLEQKLHQQREQMFRHIEQEMTSKKQYYDREVESLERHHRQAQERQEHEFTARLRDEAKRLKALQEKDYGKKLSAFRGNRREEQRFLQQQQEELNLALQKVVQEHKKKTTSIEWECVSKIHSLRRAREAVVWSVEQGHLQEKYHLFKQQVKEQYSLQRHQLSKRHEKETERMSRFHLLLWDELRTQQVQQQAQLLKTQRGDAKLRLALFKESLKIQEFLQQEEGRQRAEGQLQQRQHKEQLQDLQQRLAETLSELEQLQAEKLRLLVEQEKKQLKGLDDEHTLELSEWKQRLVTRKEMLEEELAHLNPLQQKGLHPGSESGSRISRFFHFPS</sequence>
<accession>M7AJZ8</accession>
<keyword evidence="3" id="KW-0723">Serine/threonine-protein kinase</keyword>
<dbReference type="PROSITE" id="PS00107">
    <property type="entry name" value="PROTEIN_KINASE_ATP"/>
    <property type="match status" value="1"/>
</dbReference>
<feature type="domain" description="Protein kinase" evidence="14">
    <location>
        <begin position="33"/>
        <end position="291"/>
    </location>
</feature>
<dbReference type="InterPro" id="IPR017441">
    <property type="entry name" value="Protein_kinase_ATP_BS"/>
</dbReference>
<feature type="compositionally biased region" description="Acidic residues" evidence="13">
    <location>
        <begin position="590"/>
        <end position="603"/>
    </location>
</feature>
<evidence type="ECO:0000259" key="15">
    <source>
        <dbReference type="PROSITE" id="PS50151"/>
    </source>
</evidence>
<dbReference type="SUPFAM" id="SSF56112">
    <property type="entry name" value="Protein kinase-like (PK-like)"/>
    <property type="match status" value="1"/>
</dbReference>
<dbReference type="InterPro" id="IPR000719">
    <property type="entry name" value="Prot_kinase_dom"/>
</dbReference>
<protein>
    <recommendedName>
        <fullName evidence="2">non-specific serine/threonine protein kinase</fullName>
        <ecNumber evidence="2">2.7.11.1</ecNumber>
    </recommendedName>
</protein>
<feature type="compositionally biased region" description="Basic and acidic residues" evidence="13">
    <location>
        <begin position="547"/>
        <end position="564"/>
    </location>
</feature>
<reference evidence="17" key="1">
    <citation type="journal article" date="2013" name="Nat. Genet.">
        <title>The draft genomes of soft-shell turtle and green sea turtle yield insights into the development and evolution of the turtle-specific body plan.</title>
        <authorList>
            <person name="Wang Z."/>
            <person name="Pascual-Anaya J."/>
            <person name="Zadissa A."/>
            <person name="Li W."/>
            <person name="Niimura Y."/>
            <person name="Huang Z."/>
            <person name="Li C."/>
            <person name="White S."/>
            <person name="Xiong Z."/>
            <person name="Fang D."/>
            <person name="Wang B."/>
            <person name="Ming Y."/>
            <person name="Chen Y."/>
            <person name="Zheng Y."/>
            <person name="Kuraku S."/>
            <person name="Pignatelli M."/>
            <person name="Herrero J."/>
            <person name="Beal K."/>
            <person name="Nozawa M."/>
            <person name="Li Q."/>
            <person name="Wang J."/>
            <person name="Zhang H."/>
            <person name="Yu L."/>
            <person name="Shigenobu S."/>
            <person name="Wang J."/>
            <person name="Liu J."/>
            <person name="Flicek P."/>
            <person name="Searle S."/>
            <person name="Wang J."/>
            <person name="Kuratani S."/>
            <person name="Yin Y."/>
            <person name="Aken B."/>
            <person name="Zhang G."/>
            <person name="Irie N."/>
        </authorList>
    </citation>
    <scope>NUCLEOTIDE SEQUENCE [LARGE SCALE GENOMIC DNA]</scope>
</reference>
<dbReference type="InterPro" id="IPR011009">
    <property type="entry name" value="Kinase-like_dom_sf"/>
</dbReference>
<dbReference type="PROSITE" id="PS50011">
    <property type="entry name" value="PROTEIN_KINASE_DOM"/>
    <property type="match status" value="1"/>
</dbReference>
<feature type="compositionally biased region" description="Acidic residues" evidence="13">
    <location>
        <begin position="312"/>
        <end position="321"/>
    </location>
</feature>
<evidence type="ECO:0000256" key="3">
    <source>
        <dbReference type="ARBA" id="ARBA00022527"/>
    </source>
</evidence>
<feature type="region of interest" description="Disordered" evidence="13">
    <location>
        <begin position="311"/>
        <end position="360"/>
    </location>
</feature>